<name>A0AAT9J9W2_9VIRU</name>
<evidence type="ECO:0000313" key="1">
    <source>
        <dbReference type="EMBL" id="DBA52059.1"/>
    </source>
</evidence>
<proteinExistence type="predicted"/>
<reference evidence="1" key="1">
    <citation type="journal article" date="2024" name="Environ. Microbiol. Rep.">
        <title>Hiding in plain sight: The discovery of complete genomes of 11 hypothetical spindle-shaped viruses that putatively infect mesophilic ammonia-oxidizing archaea.</title>
        <authorList>
            <person name="Ni Y."/>
            <person name="Xu T."/>
            <person name="Yan S."/>
            <person name="Chen L."/>
            <person name="Wang Y."/>
        </authorList>
    </citation>
    <scope>NUCLEOTIDE SEQUENCE</scope>
    <source>
        <strain evidence="1">NMC1</strain>
    </source>
</reference>
<sequence length="62" mass="7215">MEQSQVFKLSMGILQNTHDGDDLKPEQLKLVEDACNGFLTERGHVVLYEIWYNVTNQRGFEE</sequence>
<organism evidence="1">
    <name type="scientific">Nitrosopumilaceae spindle-shaped virus</name>
    <dbReference type="NCBI Taxonomy" id="3065433"/>
    <lineage>
        <taxon>Viruses</taxon>
    </lineage>
</organism>
<dbReference type="EMBL" id="BK067789">
    <property type="protein sequence ID" value="DBA52059.1"/>
    <property type="molecule type" value="Genomic_DNA"/>
</dbReference>
<protein>
    <submittedName>
        <fullName evidence="1">ORF20</fullName>
    </submittedName>
</protein>
<accession>A0AAT9J9W2</accession>
<reference evidence="1" key="2">
    <citation type="submission" date="2024-03" db="EMBL/GenBank/DDBJ databases">
        <authorList>
            <person name="Ni Y."/>
            <person name="Xu T."/>
            <person name="Yan S."/>
            <person name="Chen L."/>
            <person name="Wang Y."/>
        </authorList>
    </citation>
    <scope>NUCLEOTIDE SEQUENCE</scope>
    <source>
        <strain evidence="1">NMC1</strain>
    </source>
</reference>